<organism evidence="1 2">
    <name type="scientific">Aureimonas ureilytica</name>
    <dbReference type="NCBI Taxonomy" id="401562"/>
    <lineage>
        <taxon>Bacteria</taxon>
        <taxon>Pseudomonadati</taxon>
        <taxon>Pseudomonadota</taxon>
        <taxon>Alphaproteobacteria</taxon>
        <taxon>Hyphomicrobiales</taxon>
        <taxon>Aurantimonadaceae</taxon>
        <taxon>Aureimonas</taxon>
    </lineage>
</organism>
<keyword evidence="2" id="KW-1185">Reference proteome</keyword>
<dbReference type="EMBL" id="LDQA01000047">
    <property type="protein sequence ID" value="KTR03706.1"/>
    <property type="molecule type" value="Genomic_DNA"/>
</dbReference>
<proteinExistence type="predicted"/>
<dbReference type="AlphaFoldDB" id="A0A175RJC2"/>
<gene>
    <name evidence="1" type="ORF">NS365_17725</name>
</gene>
<comment type="caution">
    <text evidence="1">The sequence shown here is derived from an EMBL/GenBank/DDBJ whole genome shotgun (WGS) entry which is preliminary data.</text>
</comment>
<evidence type="ECO:0000313" key="1">
    <source>
        <dbReference type="EMBL" id="KTR03706.1"/>
    </source>
</evidence>
<accession>A0A175RJC2</accession>
<reference evidence="1 2" key="1">
    <citation type="journal article" date="2016" name="Front. Microbiol.">
        <title>Genomic Resource of Rice Seed Associated Bacteria.</title>
        <authorList>
            <person name="Midha S."/>
            <person name="Bansal K."/>
            <person name="Sharma S."/>
            <person name="Kumar N."/>
            <person name="Patil P.P."/>
            <person name="Chaudhry V."/>
            <person name="Patil P.B."/>
        </authorList>
    </citation>
    <scope>NUCLEOTIDE SEQUENCE [LARGE SCALE GENOMIC DNA]</scope>
    <source>
        <strain evidence="1 2">NS365</strain>
    </source>
</reference>
<sequence length="143" mass="15752">MTTVIRVEPQRIVTIGHQNQDLLRIDIVLVIVRRFTERLGSGKDVLAPNHPCRDISVGLVFISYIDDEVVDRSEQGGFVVAQGDDRAQAMLARFEIAGIGNGAGEVVQAIGSRPSRTDAPEPFIGFTFSASRAVFVRRDRPDF</sequence>
<dbReference type="Proteomes" id="UP000078529">
    <property type="component" value="Unassembled WGS sequence"/>
</dbReference>
<protein>
    <submittedName>
        <fullName evidence="1">Uncharacterized protein</fullName>
    </submittedName>
</protein>
<evidence type="ECO:0000313" key="2">
    <source>
        <dbReference type="Proteomes" id="UP000078529"/>
    </source>
</evidence>
<name>A0A175RJC2_9HYPH</name>